<dbReference type="PANTHER" id="PTHR30023">
    <property type="entry name" value="D-ALANYL-D-ALANINE CARBOXYPEPTIDASE"/>
    <property type="match status" value="1"/>
</dbReference>
<feature type="compositionally biased region" description="Pro residues" evidence="3">
    <location>
        <begin position="132"/>
        <end position="152"/>
    </location>
</feature>
<dbReference type="Gene3D" id="3.50.80.20">
    <property type="entry name" value="D-Ala-D-Ala carboxypeptidase C, peptidase S13"/>
    <property type="match status" value="1"/>
</dbReference>
<dbReference type="Proteomes" id="UP000000657">
    <property type="component" value="Chromosome"/>
</dbReference>
<feature type="region of interest" description="Disordered" evidence="3">
    <location>
        <begin position="128"/>
        <end position="165"/>
    </location>
</feature>
<dbReference type="InterPro" id="IPR000667">
    <property type="entry name" value="Peptidase_S13"/>
</dbReference>
<dbReference type="MEROPS" id="S13.004"/>
<comment type="similarity">
    <text evidence="1">Belongs to the peptidase S13 family.</text>
</comment>
<dbReference type="RefSeq" id="WP_011607622.1">
    <property type="nucleotide sequence ID" value="NC_008278.1"/>
</dbReference>
<dbReference type="InterPro" id="IPR012338">
    <property type="entry name" value="Beta-lactam/transpept-like"/>
</dbReference>
<dbReference type="GO" id="GO:0006508">
    <property type="term" value="P:proteolysis"/>
    <property type="evidence" value="ECO:0007669"/>
    <property type="project" value="InterPro"/>
</dbReference>
<dbReference type="GO" id="GO:0004185">
    <property type="term" value="F:serine-type carboxypeptidase activity"/>
    <property type="evidence" value="ECO:0007669"/>
    <property type="project" value="InterPro"/>
</dbReference>
<keyword evidence="4" id="KW-0121">Carboxypeptidase</keyword>
<evidence type="ECO:0000256" key="3">
    <source>
        <dbReference type="SAM" id="MobiDB-lite"/>
    </source>
</evidence>
<name>Q0RBH8_FRAAA</name>
<reference evidence="4 5" key="1">
    <citation type="journal article" date="2007" name="Genome Res.">
        <title>Genome characteristics of facultatively symbiotic Frankia sp. strains reflect host range and host plant biogeography.</title>
        <authorList>
            <person name="Normand P."/>
            <person name="Lapierre P."/>
            <person name="Tisa L.S."/>
            <person name="Gogarten J.P."/>
            <person name="Alloisio N."/>
            <person name="Bagnarol E."/>
            <person name="Bassi C.A."/>
            <person name="Berry A.M."/>
            <person name="Bickhart D.M."/>
            <person name="Choisne N."/>
            <person name="Couloux A."/>
            <person name="Cournoyer B."/>
            <person name="Cruveiller S."/>
            <person name="Daubin V."/>
            <person name="Demange N."/>
            <person name="Francino M.P."/>
            <person name="Goltsman E."/>
            <person name="Huang Y."/>
            <person name="Kopp O.R."/>
            <person name="Labarre L."/>
            <person name="Lapidus A."/>
            <person name="Lavire C."/>
            <person name="Marechal J."/>
            <person name="Martinez M."/>
            <person name="Mastronunzio J.E."/>
            <person name="Mullin B.C."/>
            <person name="Niemann J."/>
            <person name="Pujic P."/>
            <person name="Rawnsley T."/>
            <person name="Rouy Z."/>
            <person name="Schenowitz C."/>
            <person name="Sellstedt A."/>
            <person name="Tavares F."/>
            <person name="Tomkins J.P."/>
            <person name="Vallenet D."/>
            <person name="Valverde C."/>
            <person name="Wall L.G."/>
            <person name="Wang Y."/>
            <person name="Medigue C."/>
            <person name="Benson D.R."/>
        </authorList>
    </citation>
    <scope>NUCLEOTIDE SEQUENCE [LARGE SCALE GENOMIC DNA]</scope>
    <source>
        <strain evidence="5">DSM 45986 / CECT 9034 / ACN14a</strain>
    </source>
</reference>
<dbReference type="OrthoDB" id="56883at2"/>
<keyword evidence="2 4" id="KW-0378">Hydrolase</keyword>
<dbReference type="NCBIfam" id="TIGR00666">
    <property type="entry name" value="PBP4"/>
    <property type="match status" value="1"/>
</dbReference>
<dbReference type="PANTHER" id="PTHR30023:SF0">
    <property type="entry name" value="PENICILLIN-SENSITIVE CARBOXYPEPTIDASE A"/>
    <property type="match status" value="1"/>
</dbReference>
<dbReference type="eggNOG" id="COG2027">
    <property type="taxonomic scope" value="Bacteria"/>
</dbReference>
<evidence type="ECO:0008006" key="6">
    <source>
        <dbReference type="Google" id="ProtNLM"/>
    </source>
</evidence>
<proteinExistence type="inferred from homology"/>
<organism evidence="4 5">
    <name type="scientific">Frankia alni (strain DSM 45986 / CECT 9034 / ACN14a)</name>
    <dbReference type="NCBI Taxonomy" id="326424"/>
    <lineage>
        <taxon>Bacteria</taxon>
        <taxon>Bacillati</taxon>
        <taxon>Actinomycetota</taxon>
        <taxon>Actinomycetes</taxon>
        <taxon>Frankiales</taxon>
        <taxon>Frankiaceae</taxon>
        <taxon>Frankia</taxon>
    </lineage>
</organism>
<sequence>MTSAAPVARTGALTALVSALLAGSLSTGPGADRPVPPVSGSGRAGAAVLAGLDPAAPAPQPASVAARLAGPLGDPVLAGPAAFVVDASTGHVLLDDRARTPAVPASTLKTAVATAALVTFPDTRLRTSVLYSPPPNSQPPATRPPGSRPPGSRPAGAAGQAPGGTLWLVGGGDPTLTAAPGTNGYPAFARLADLVAQVRAAGITSVARVVGDGSLFVGPDRAPGWRDNYVTDGDVTPVSALELDAGRSAPGAEGPRSPTPAAAATAAFAGALTAAGIPVGAIGTGTAEAGATRVASVDSPPVRVLVERMLTESDNDLAESLGRLVALRRGLPPSFAGAAKAVTDTVTELGIPTAGMALNDVSGLSTADLIAPATLVALLRAAVLPTRPALRTVLTGLPVAGFSGTLNDRYATADTAPGAGDVRAKTGTLRNVSSLAGQLVDADGRLLLFAFLSPAEEGGGTKAALDRVAAALAGCGCPAPAPVARAAPTGPVR</sequence>
<dbReference type="SUPFAM" id="SSF56601">
    <property type="entry name" value="beta-lactamase/transpeptidase-like"/>
    <property type="match status" value="1"/>
</dbReference>
<evidence type="ECO:0000313" key="4">
    <source>
        <dbReference type="EMBL" id="CAJ65208.1"/>
    </source>
</evidence>
<feature type="compositionally biased region" description="Low complexity" evidence="3">
    <location>
        <begin position="153"/>
        <end position="165"/>
    </location>
</feature>
<gene>
    <name evidence="4" type="ordered locus">FRAAL6585</name>
</gene>
<dbReference type="GO" id="GO:0000270">
    <property type="term" value="P:peptidoglycan metabolic process"/>
    <property type="evidence" value="ECO:0007669"/>
    <property type="project" value="TreeGrafter"/>
</dbReference>
<dbReference type="Gene3D" id="3.40.710.10">
    <property type="entry name" value="DD-peptidase/beta-lactamase superfamily"/>
    <property type="match status" value="1"/>
</dbReference>
<evidence type="ECO:0000256" key="2">
    <source>
        <dbReference type="ARBA" id="ARBA00022801"/>
    </source>
</evidence>
<dbReference type="Pfam" id="PF02113">
    <property type="entry name" value="Peptidase_S13"/>
    <property type="match status" value="3"/>
</dbReference>
<dbReference type="AlphaFoldDB" id="Q0RBH8"/>
<evidence type="ECO:0000313" key="5">
    <source>
        <dbReference type="Proteomes" id="UP000000657"/>
    </source>
</evidence>
<dbReference type="EMBL" id="CT573213">
    <property type="protein sequence ID" value="CAJ65208.1"/>
    <property type="molecule type" value="Genomic_DNA"/>
</dbReference>
<dbReference type="HOGENOM" id="CLU_017692_0_1_11"/>
<evidence type="ECO:0000256" key="1">
    <source>
        <dbReference type="ARBA" id="ARBA00006096"/>
    </source>
</evidence>
<dbReference type="KEGG" id="fal:FRAAL6585"/>
<dbReference type="STRING" id="326424.FRAAL6585"/>
<keyword evidence="5" id="KW-1185">Reference proteome</keyword>
<accession>Q0RBH8</accession>
<keyword evidence="4" id="KW-0645">Protease</keyword>
<protein>
    <recommendedName>
        <fullName evidence="6">Serine-type D-Ala-D-Ala carboxypeptidase</fullName>
    </recommendedName>
</protein>
<dbReference type="PRINTS" id="PR00922">
    <property type="entry name" value="DADACBPTASE3"/>
</dbReference>